<evidence type="ECO:0008006" key="3">
    <source>
        <dbReference type="Google" id="ProtNLM"/>
    </source>
</evidence>
<organism evidence="1 2">
    <name type="scientific">Dactylosporangium fulvum</name>
    <dbReference type="NCBI Taxonomy" id="53359"/>
    <lineage>
        <taxon>Bacteria</taxon>
        <taxon>Bacillati</taxon>
        <taxon>Actinomycetota</taxon>
        <taxon>Actinomycetes</taxon>
        <taxon>Micromonosporales</taxon>
        <taxon>Micromonosporaceae</taxon>
        <taxon>Dactylosporangium</taxon>
    </lineage>
</organism>
<evidence type="ECO:0000313" key="1">
    <source>
        <dbReference type="EMBL" id="UWP85825.1"/>
    </source>
</evidence>
<evidence type="ECO:0000313" key="2">
    <source>
        <dbReference type="Proteomes" id="UP001059617"/>
    </source>
</evidence>
<reference evidence="1" key="2">
    <citation type="submission" date="2022-09" db="EMBL/GenBank/DDBJ databases">
        <title>Biosynthetic gene clusters of Dactylosporangioum fulvum.</title>
        <authorList>
            <person name="Caradec T."/>
        </authorList>
    </citation>
    <scope>NUCLEOTIDE SEQUENCE</scope>
    <source>
        <strain evidence="1">NRRL B-16292</strain>
    </source>
</reference>
<keyword evidence="2" id="KW-1185">Reference proteome</keyword>
<gene>
    <name evidence="1" type="ORF">Dfulv_16895</name>
</gene>
<dbReference type="RefSeq" id="WP_259864130.1">
    <property type="nucleotide sequence ID" value="NZ_BAAAST010000199.1"/>
</dbReference>
<protein>
    <recommendedName>
        <fullName evidence="3">Helix-turn-helix domain-containing protein</fullName>
    </recommendedName>
</protein>
<reference evidence="1" key="1">
    <citation type="submission" date="2021-04" db="EMBL/GenBank/DDBJ databases">
        <authorList>
            <person name="Hartkoorn R.C."/>
            <person name="Beaudoing E."/>
            <person name="Hot D."/>
        </authorList>
    </citation>
    <scope>NUCLEOTIDE SEQUENCE</scope>
    <source>
        <strain evidence="1">NRRL B-16292</strain>
    </source>
</reference>
<proteinExistence type="predicted"/>
<sequence>MTGLDPAAAQLEDELGGLAARIGAVLGTDLQLALGERAQSRAAGLVAQLADGDLADETATDLLALLWPDDPDLEWWRTPLGLLVAPTAAREEDAPGWSRSETARVLGVSPGTVAQLGARGTLEQADGGGFSRRSVLTRLIRLAGQR</sequence>
<dbReference type="EMBL" id="CP073720">
    <property type="protein sequence ID" value="UWP85825.1"/>
    <property type="molecule type" value="Genomic_DNA"/>
</dbReference>
<accession>A0ABY5W725</accession>
<dbReference type="Proteomes" id="UP001059617">
    <property type="component" value="Chromosome"/>
</dbReference>
<name>A0ABY5W725_9ACTN</name>